<comment type="caution">
    <text evidence="1">The sequence shown here is derived from an EMBL/GenBank/DDBJ whole genome shotgun (WGS) entry which is preliminary data.</text>
</comment>
<protein>
    <submittedName>
        <fullName evidence="1">Uncharacterized protein</fullName>
    </submittedName>
</protein>
<organism evidence="1 2">
    <name type="scientific">Aphidius gifuensis</name>
    <name type="common">Parasitoid wasp</name>
    <dbReference type="NCBI Taxonomy" id="684658"/>
    <lineage>
        <taxon>Eukaryota</taxon>
        <taxon>Metazoa</taxon>
        <taxon>Ecdysozoa</taxon>
        <taxon>Arthropoda</taxon>
        <taxon>Hexapoda</taxon>
        <taxon>Insecta</taxon>
        <taxon>Pterygota</taxon>
        <taxon>Neoptera</taxon>
        <taxon>Endopterygota</taxon>
        <taxon>Hymenoptera</taxon>
        <taxon>Apocrita</taxon>
        <taxon>Ichneumonoidea</taxon>
        <taxon>Braconidae</taxon>
        <taxon>Aphidiinae</taxon>
        <taxon>Aphidius</taxon>
    </lineage>
</organism>
<sequence length="90" mass="10748">MTSAKSFAYILRYFRVDRHQCIYNAKWSQIHSIYSCGKNYCINSINFHCLYVIILHEKFQENDNTVESVIRCCVKVMMKNLKLSWTKKSI</sequence>
<dbReference type="Proteomes" id="UP000639338">
    <property type="component" value="Unassembled WGS sequence"/>
</dbReference>
<accession>A0A835CNY6</accession>
<keyword evidence="2" id="KW-1185">Reference proteome</keyword>
<dbReference type="AlphaFoldDB" id="A0A835CNY6"/>
<name>A0A835CNY6_APHGI</name>
<evidence type="ECO:0000313" key="1">
    <source>
        <dbReference type="EMBL" id="KAF7988623.1"/>
    </source>
</evidence>
<evidence type="ECO:0000313" key="2">
    <source>
        <dbReference type="Proteomes" id="UP000639338"/>
    </source>
</evidence>
<dbReference type="EMBL" id="JACMRX010000005">
    <property type="protein sequence ID" value="KAF7988623.1"/>
    <property type="molecule type" value="Genomic_DNA"/>
</dbReference>
<gene>
    <name evidence="1" type="ORF">HCN44_001196</name>
</gene>
<proteinExistence type="predicted"/>
<reference evidence="1 2" key="1">
    <citation type="submission" date="2020-08" db="EMBL/GenBank/DDBJ databases">
        <title>Aphidius gifuensis genome sequencing and assembly.</title>
        <authorList>
            <person name="Du Z."/>
        </authorList>
    </citation>
    <scope>NUCLEOTIDE SEQUENCE [LARGE SCALE GENOMIC DNA]</scope>
    <source>
        <strain evidence="1">YNYX2018</strain>
        <tissue evidence="1">Adults</tissue>
    </source>
</reference>